<dbReference type="GO" id="GO:0005852">
    <property type="term" value="C:eukaryotic translation initiation factor 3 complex"/>
    <property type="evidence" value="ECO:0007669"/>
    <property type="project" value="UniProtKB-UniRule"/>
</dbReference>
<gene>
    <name evidence="4" type="primary">HCR1</name>
    <name evidence="6" type="ORF">AWRI3579_g2964</name>
</gene>
<dbReference type="EMBL" id="LPNM01000008">
    <property type="protein sequence ID" value="OEJ84058.1"/>
    <property type="molecule type" value="Genomic_DNA"/>
</dbReference>
<dbReference type="OrthoDB" id="20381at2759"/>
<keyword evidence="2 4" id="KW-0396">Initiation factor</keyword>
<dbReference type="InParanoid" id="A0A1E5RAY2"/>
<dbReference type="STRING" id="56408.A0A1E5RAY2"/>
<evidence type="ECO:0000256" key="1">
    <source>
        <dbReference type="ARBA" id="ARBA00022490"/>
    </source>
</evidence>
<dbReference type="GO" id="GO:0003743">
    <property type="term" value="F:translation initiation factor activity"/>
    <property type="evidence" value="ECO:0007669"/>
    <property type="project" value="UniProtKB-UniRule"/>
</dbReference>
<comment type="function">
    <text evidence="4">Component of the eukaryotic translation initiation factor 3 (eIF-3) complex, which is involved in protein synthesis of a specialized repertoire of mRNAs and, together with other initiation factors, stimulates binding of mRNA and methionyl-tRNAi to the 40S ribosome. The eIF-3 complex specifically targets and initiates translation of a subset of mRNAs involved in cell proliferation.</text>
</comment>
<keyword evidence="3 4" id="KW-0648">Protein biosynthesis</keyword>
<evidence type="ECO:0000256" key="3">
    <source>
        <dbReference type="ARBA" id="ARBA00022917"/>
    </source>
</evidence>
<dbReference type="AlphaFoldDB" id="A0A1E5RAY2"/>
<dbReference type="Pfam" id="PF08597">
    <property type="entry name" value="eIF3_subunit"/>
    <property type="match status" value="1"/>
</dbReference>
<proteinExistence type="inferred from homology"/>
<comment type="subunit">
    <text evidence="4">Component of the eukaryotic translation initiation factor 3 (eIF-3) complex.</text>
</comment>
<dbReference type="HAMAP" id="MF_03009">
    <property type="entry name" value="eIF3j"/>
    <property type="match status" value="1"/>
</dbReference>
<organism evidence="6 7">
    <name type="scientific">Hanseniaspora osmophila</name>
    <dbReference type="NCBI Taxonomy" id="56408"/>
    <lineage>
        <taxon>Eukaryota</taxon>
        <taxon>Fungi</taxon>
        <taxon>Dikarya</taxon>
        <taxon>Ascomycota</taxon>
        <taxon>Saccharomycotina</taxon>
        <taxon>Saccharomycetes</taxon>
        <taxon>Saccharomycodales</taxon>
        <taxon>Saccharomycodaceae</taxon>
        <taxon>Hanseniaspora</taxon>
    </lineage>
</organism>
<evidence type="ECO:0000256" key="2">
    <source>
        <dbReference type="ARBA" id="ARBA00022540"/>
    </source>
</evidence>
<comment type="caution">
    <text evidence="6">The sequence shown here is derived from an EMBL/GenBank/DDBJ whole genome shotgun (WGS) entry which is preliminary data.</text>
</comment>
<feature type="compositionally biased region" description="Low complexity" evidence="5">
    <location>
        <begin position="48"/>
        <end position="59"/>
    </location>
</feature>
<dbReference type="GO" id="GO:0033290">
    <property type="term" value="C:eukaryotic 48S preinitiation complex"/>
    <property type="evidence" value="ECO:0007669"/>
    <property type="project" value="UniProtKB-UniRule"/>
</dbReference>
<dbReference type="GO" id="GO:0001732">
    <property type="term" value="P:formation of cytoplasmic translation initiation complex"/>
    <property type="evidence" value="ECO:0007669"/>
    <property type="project" value="UniProtKB-UniRule"/>
</dbReference>
<dbReference type="InterPro" id="IPR023194">
    <property type="entry name" value="eIF3-like_dom_sf"/>
</dbReference>
<evidence type="ECO:0000313" key="6">
    <source>
        <dbReference type="EMBL" id="OEJ84058.1"/>
    </source>
</evidence>
<evidence type="ECO:0000256" key="4">
    <source>
        <dbReference type="HAMAP-Rule" id="MF_03009"/>
    </source>
</evidence>
<dbReference type="GO" id="GO:0016282">
    <property type="term" value="C:eukaryotic 43S preinitiation complex"/>
    <property type="evidence" value="ECO:0007669"/>
    <property type="project" value="UniProtKB-UniRule"/>
</dbReference>
<evidence type="ECO:0000256" key="5">
    <source>
        <dbReference type="SAM" id="MobiDB-lite"/>
    </source>
</evidence>
<comment type="subcellular location">
    <subcellularLocation>
        <location evidence="4">Cytoplasm</location>
    </subcellularLocation>
</comment>
<feature type="compositionally biased region" description="Basic and acidic residues" evidence="5">
    <location>
        <begin position="61"/>
        <end position="72"/>
    </location>
</feature>
<name>A0A1E5RAY2_9ASCO</name>
<protein>
    <recommendedName>
        <fullName evidence="4">Eukaryotic translation initiation factor 3 subunit J</fullName>
        <shortName evidence="4">eIF3j</shortName>
    </recommendedName>
    <alternativeName>
        <fullName evidence="4">Eukaryotic translation initiation factor 3 30 kDa subunit homolog</fullName>
        <shortName evidence="4">eIF-3 30 kDa subunit homolog</shortName>
    </alternativeName>
</protein>
<dbReference type="Gene3D" id="1.10.246.60">
    <property type="entry name" value="Eukaryotic translation initiation factor 3 like domains"/>
    <property type="match status" value="1"/>
</dbReference>
<feature type="region of interest" description="Disordered" evidence="5">
    <location>
        <begin position="1"/>
        <end position="72"/>
    </location>
</feature>
<reference evidence="7" key="1">
    <citation type="journal article" date="2016" name="Genome Announc.">
        <title>Genome sequences of three species of Hanseniaspora isolated from spontaneous wine fermentations.</title>
        <authorList>
            <person name="Sternes P.R."/>
            <person name="Lee D."/>
            <person name="Kutyna D.R."/>
            <person name="Borneman A.R."/>
        </authorList>
    </citation>
    <scope>NUCLEOTIDE SEQUENCE [LARGE SCALE GENOMIC DNA]</scope>
    <source>
        <strain evidence="7">AWRI3579</strain>
    </source>
</reference>
<dbReference type="InterPro" id="IPR013906">
    <property type="entry name" value="eIF3j"/>
</dbReference>
<dbReference type="PANTHER" id="PTHR21681:SF0">
    <property type="entry name" value="EUKARYOTIC TRANSLATION INITIATION FACTOR 3 SUBUNIT J"/>
    <property type="match status" value="1"/>
</dbReference>
<dbReference type="Proteomes" id="UP000095728">
    <property type="component" value="Unassembled WGS sequence"/>
</dbReference>
<keyword evidence="7" id="KW-1185">Reference proteome</keyword>
<comment type="similarity">
    <text evidence="4">Belongs to the eIF-3 subunit J family.</text>
</comment>
<accession>A0A1E5RAY2</accession>
<dbReference type="FunCoup" id="A0A1E5RAY2">
    <property type="interactions" value="119"/>
</dbReference>
<keyword evidence="1 4" id="KW-0963">Cytoplasm</keyword>
<dbReference type="PANTHER" id="PTHR21681">
    <property type="entry name" value="EUKARYOTIC TRANSLATION INITIATION FACTOR 3 SUBUNIT J"/>
    <property type="match status" value="1"/>
</dbReference>
<evidence type="ECO:0000313" key="7">
    <source>
        <dbReference type="Proteomes" id="UP000095728"/>
    </source>
</evidence>
<sequence>MSWDDEDFEVPVASKDTPVLESWDDDFANTSDNEVLESWDAPEKPKKQAAPAKAPAQAKPSKKEVNNKNKNTEEKVLLEIDTLDPKTRQEILKKAELQADLNNAADLFEGLGVSNEHPRAKLLAEENDAMDSLMKKASFTKDTPIESHPLFKECESKKDYENLRKALGTAITSMEEKSSLNYASNLAIDLIRDISKPLAIESIRQTVATLNVLIKDKERQERQARLAKVRGGTATGGAGKKKAKSAKANLGGAFKKDSEIVMDSIDDYDDFNDDDFM</sequence>